<dbReference type="PANTHER" id="PTHR12701">
    <property type="entry name" value="BCR-ASSOCIATED PROTEIN, BAP"/>
    <property type="match status" value="1"/>
</dbReference>
<keyword evidence="4 12" id="KW-0812">Transmembrane</keyword>
<dbReference type="InterPro" id="IPR008417">
    <property type="entry name" value="BAP29/BAP31"/>
</dbReference>
<dbReference type="InterPro" id="IPR041672">
    <property type="entry name" value="Bap31/Bap29_C"/>
</dbReference>
<name>A0A8K0A2N8_BRALA</name>
<evidence type="ECO:0000256" key="6">
    <source>
        <dbReference type="ARBA" id="ARBA00022824"/>
    </source>
</evidence>
<dbReference type="Pfam" id="PF05529">
    <property type="entry name" value="Bap31"/>
    <property type="match status" value="1"/>
</dbReference>
<accession>A0A8K0A2N8</accession>
<evidence type="ECO:0000256" key="10">
    <source>
        <dbReference type="ARBA" id="ARBA00023054"/>
    </source>
</evidence>
<keyword evidence="11 12" id="KW-0472">Membrane</keyword>
<gene>
    <name evidence="16" type="primary">BCAP29</name>
    <name evidence="16" type="ORF">BLAG_LOCUS20031</name>
</gene>
<evidence type="ECO:0000256" key="9">
    <source>
        <dbReference type="ARBA" id="ARBA00022989"/>
    </source>
</evidence>
<evidence type="ECO:0000256" key="5">
    <source>
        <dbReference type="ARBA" id="ARBA00022703"/>
    </source>
</evidence>
<sequence>MTIQWTIVATFLYAEIGVCVLLCAPFISARRWQKIFRSALLNWFVQRGNLYFNVLIAILLLLFGDGIRESLKYGDLKEEDGVDVRPASHMNIMMHLFRAQRNLYMSGFALFLIILDCLLPNAIREMFKYGSAPKVQGGHDATLYPQAEINLHMKLFRAQRNFYIAGFALFLFVVLRRLVTVISNTATLEAKSEAFEKQAKSATDAAQKLLEETEKLKKEGPGAENEVELEKLRDKVADKNKELEEAKDKLHHLEADLEAVKKQAKGVNTEYDRLLGEHSKLQEELEAAKGGEGDKKDD</sequence>
<feature type="transmembrane region" description="Helical" evidence="12">
    <location>
        <begin position="6"/>
        <end position="29"/>
    </location>
</feature>
<dbReference type="GO" id="GO:0006888">
    <property type="term" value="P:endoplasmic reticulum to Golgi vesicle-mediated transport"/>
    <property type="evidence" value="ECO:0007669"/>
    <property type="project" value="UniProtKB-UniRule"/>
</dbReference>
<organism evidence="16 17">
    <name type="scientific">Branchiostoma lanceolatum</name>
    <name type="common">Common lancelet</name>
    <name type="synonym">Amphioxus lanceolatum</name>
    <dbReference type="NCBI Taxonomy" id="7740"/>
    <lineage>
        <taxon>Eukaryota</taxon>
        <taxon>Metazoa</taxon>
        <taxon>Chordata</taxon>
        <taxon>Cephalochordata</taxon>
        <taxon>Leptocardii</taxon>
        <taxon>Amphioxiformes</taxon>
        <taxon>Branchiostomatidae</taxon>
        <taxon>Branchiostoma</taxon>
    </lineage>
</organism>
<dbReference type="Pfam" id="PF18035">
    <property type="entry name" value="Bap31_Bap29_C"/>
    <property type="match status" value="1"/>
</dbReference>
<evidence type="ECO:0000259" key="14">
    <source>
        <dbReference type="Pfam" id="PF05529"/>
    </source>
</evidence>
<comment type="subcellular location">
    <subcellularLocation>
        <location evidence="1 12">Endoplasmic reticulum membrane</location>
        <topology evidence="1 12">Multi-pass membrane protein</topology>
    </subcellularLocation>
</comment>
<keyword evidence="17" id="KW-1185">Reference proteome</keyword>
<dbReference type="PANTHER" id="PTHR12701:SF20">
    <property type="entry name" value="ENDOPLASMIC RETICULUM TRANSMEMBRANE PROTEIN"/>
    <property type="match status" value="1"/>
</dbReference>
<dbReference type="Gene3D" id="1.20.5.110">
    <property type="match status" value="1"/>
</dbReference>
<reference evidence="16" key="1">
    <citation type="submission" date="2022-01" db="EMBL/GenBank/DDBJ databases">
        <authorList>
            <person name="Braso-Vives M."/>
        </authorList>
    </citation>
    <scope>NUCLEOTIDE SEQUENCE</scope>
</reference>
<evidence type="ECO:0000256" key="1">
    <source>
        <dbReference type="ARBA" id="ARBA00004477"/>
    </source>
</evidence>
<keyword evidence="6 12" id="KW-0256">Endoplasmic reticulum</keyword>
<evidence type="ECO:0000313" key="16">
    <source>
        <dbReference type="EMBL" id="CAH1266435.1"/>
    </source>
</evidence>
<dbReference type="GO" id="GO:0005789">
    <property type="term" value="C:endoplasmic reticulum membrane"/>
    <property type="evidence" value="ECO:0007669"/>
    <property type="project" value="UniProtKB-SubCell"/>
</dbReference>
<evidence type="ECO:0000256" key="13">
    <source>
        <dbReference type="SAM" id="Coils"/>
    </source>
</evidence>
<evidence type="ECO:0000256" key="3">
    <source>
        <dbReference type="ARBA" id="ARBA00022448"/>
    </source>
</evidence>
<keyword evidence="7 12" id="KW-0931">ER-Golgi transport</keyword>
<keyword evidence="9 12" id="KW-1133">Transmembrane helix</keyword>
<evidence type="ECO:0000256" key="4">
    <source>
        <dbReference type="ARBA" id="ARBA00022692"/>
    </source>
</evidence>
<comment type="function">
    <text evidence="12">May play a role in anterograde transport of membrane proteins from the endoplasmic reticulum to the Golgi.</text>
</comment>
<evidence type="ECO:0000313" key="17">
    <source>
        <dbReference type="Proteomes" id="UP000838412"/>
    </source>
</evidence>
<keyword evidence="5" id="KW-0053">Apoptosis</keyword>
<evidence type="ECO:0000256" key="7">
    <source>
        <dbReference type="ARBA" id="ARBA00022892"/>
    </source>
</evidence>
<dbReference type="InterPro" id="IPR040463">
    <property type="entry name" value="BAP29/BAP31_N"/>
</dbReference>
<dbReference type="Proteomes" id="UP000838412">
    <property type="component" value="Chromosome 5"/>
</dbReference>
<comment type="similarity">
    <text evidence="2 12">Belongs to the BCAP29/BCAP31 family.</text>
</comment>
<evidence type="ECO:0000259" key="15">
    <source>
        <dbReference type="Pfam" id="PF18035"/>
    </source>
</evidence>
<feature type="transmembrane region" description="Helical" evidence="12">
    <location>
        <begin position="50"/>
        <end position="67"/>
    </location>
</feature>
<feature type="transmembrane region" description="Helical" evidence="12">
    <location>
        <begin position="103"/>
        <end position="123"/>
    </location>
</feature>
<dbReference type="FunFam" id="1.20.5.110:FF:000011">
    <property type="entry name" value="B-cell receptor-associated protein 29"/>
    <property type="match status" value="1"/>
</dbReference>
<dbReference type="GO" id="GO:0006915">
    <property type="term" value="P:apoptotic process"/>
    <property type="evidence" value="ECO:0007669"/>
    <property type="project" value="UniProtKB-KW"/>
</dbReference>
<comment type="caution">
    <text evidence="12">Lacks conserved residue(s) required for the propagation of feature annotation.</text>
</comment>
<evidence type="ECO:0000256" key="8">
    <source>
        <dbReference type="ARBA" id="ARBA00022927"/>
    </source>
</evidence>
<dbReference type="GO" id="GO:0006886">
    <property type="term" value="P:intracellular protein transport"/>
    <property type="evidence" value="ECO:0007669"/>
    <property type="project" value="UniProtKB-UniRule"/>
</dbReference>
<feature type="transmembrane region" description="Helical" evidence="12">
    <location>
        <begin position="162"/>
        <end position="179"/>
    </location>
</feature>
<evidence type="ECO:0000256" key="12">
    <source>
        <dbReference type="RuleBase" id="RU367026"/>
    </source>
</evidence>
<dbReference type="EMBL" id="OV696690">
    <property type="protein sequence ID" value="CAH1266435.1"/>
    <property type="molecule type" value="Genomic_DNA"/>
</dbReference>
<evidence type="ECO:0000256" key="11">
    <source>
        <dbReference type="ARBA" id="ARBA00023136"/>
    </source>
</evidence>
<evidence type="ECO:0000256" key="2">
    <source>
        <dbReference type="ARBA" id="ARBA00007956"/>
    </source>
</evidence>
<feature type="domain" description="BAP29/BAP31 transmembrane" evidence="14">
    <location>
        <begin position="1"/>
        <end position="114"/>
    </location>
</feature>
<keyword evidence="3 12" id="KW-0813">Transport</keyword>
<keyword evidence="10 13" id="KW-0175">Coiled coil</keyword>
<dbReference type="OrthoDB" id="435607at2759"/>
<feature type="domain" description="Bap31/Bap29 cytoplasmic coiled-coil" evidence="15">
    <location>
        <begin position="230"/>
        <end position="298"/>
    </location>
</feature>
<dbReference type="GO" id="GO:0070973">
    <property type="term" value="P:protein localization to endoplasmic reticulum exit site"/>
    <property type="evidence" value="ECO:0007669"/>
    <property type="project" value="UniProtKB-UniRule"/>
</dbReference>
<keyword evidence="8 12" id="KW-0653">Protein transport</keyword>
<proteinExistence type="inferred from homology"/>
<dbReference type="AlphaFoldDB" id="A0A8K0A2N8"/>
<protein>
    <recommendedName>
        <fullName evidence="12">Endoplasmic reticulum transmembrane protein</fullName>
    </recommendedName>
</protein>
<feature type="coiled-coil region" evidence="13">
    <location>
        <begin position="192"/>
        <end position="284"/>
    </location>
</feature>